<evidence type="ECO:0000313" key="3">
    <source>
        <dbReference type="EMBL" id="CAG6671027.1"/>
    </source>
</evidence>
<feature type="chain" id="PRO_5034490835" evidence="2">
    <location>
        <begin position="18"/>
        <end position="235"/>
    </location>
</feature>
<protein>
    <submittedName>
        <fullName evidence="3">Uncharacterized protein</fullName>
    </submittedName>
</protein>
<name>A0A8D8WSK7_9HEMI</name>
<accession>A0A8D8WSK7</accession>
<evidence type="ECO:0000256" key="1">
    <source>
        <dbReference type="SAM" id="MobiDB-lite"/>
    </source>
</evidence>
<feature type="region of interest" description="Disordered" evidence="1">
    <location>
        <begin position="38"/>
        <end position="144"/>
    </location>
</feature>
<feature type="compositionally biased region" description="Polar residues" evidence="1">
    <location>
        <begin position="69"/>
        <end position="129"/>
    </location>
</feature>
<feature type="compositionally biased region" description="Gly residues" evidence="1">
    <location>
        <begin position="130"/>
        <end position="141"/>
    </location>
</feature>
<reference evidence="3" key="1">
    <citation type="submission" date="2021-05" db="EMBL/GenBank/DDBJ databases">
        <authorList>
            <person name="Alioto T."/>
            <person name="Alioto T."/>
            <person name="Gomez Garrido J."/>
        </authorList>
    </citation>
    <scope>NUCLEOTIDE SEQUENCE</scope>
</reference>
<dbReference type="AlphaFoldDB" id="A0A8D8WSK7"/>
<keyword evidence="2" id="KW-0732">Signal</keyword>
<feature type="signal peptide" evidence="2">
    <location>
        <begin position="1"/>
        <end position="17"/>
    </location>
</feature>
<feature type="compositionally biased region" description="Low complexity" evidence="1">
    <location>
        <begin position="38"/>
        <end position="68"/>
    </location>
</feature>
<evidence type="ECO:0000256" key="2">
    <source>
        <dbReference type="SAM" id="SignalP"/>
    </source>
</evidence>
<proteinExistence type="predicted"/>
<organism evidence="3">
    <name type="scientific">Cacopsylla melanoneura</name>
    <dbReference type="NCBI Taxonomy" id="428564"/>
    <lineage>
        <taxon>Eukaryota</taxon>
        <taxon>Metazoa</taxon>
        <taxon>Ecdysozoa</taxon>
        <taxon>Arthropoda</taxon>
        <taxon>Hexapoda</taxon>
        <taxon>Insecta</taxon>
        <taxon>Pterygota</taxon>
        <taxon>Neoptera</taxon>
        <taxon>Paraneoptera</taxon>
        <taxon>Hemiptera</taxon>
        <taxon>Sternorrhyncha</taxon>
        <taxon>Psylloidea</taxon>
        <taxon>Psyllidae</taxon>
        <taxon>Psyllinae</taxon>
        <taxon>Cacopsylla</taxon>
    </lineage>
</organism>
<sequence length="235" mass="24653">MFIFLYIMFLFLHKIYTSPALHLMVRADTPNVTATAATGSTVATTPSPVGGSTTSTTTNTTASSGNVTQLANNTLSTAQPSGNGTVSLPSGNATVSLPSGNATLSLPSGNKTSANGKDSATVASSNGTKTQGGGAPSGGHTGTFSWSSVLGEAEVSKENSEECPHGILQCVCDAMADFVYGSSEEKGDDDDDDDNGWKPMGIFYWDLTQEVFHQLMSQNTVKIEIYFKTLKIKWE</sequence>
<dbReference type="EMBL" id="HBUF01225006">
    <property type="protein sequence ID" value="CAG6671027.1"/>
    <property type="molecule type" value="Transcribed_RNA"/>
</dbReference>